<feature type="signal peptide" evidence="2">
    <location>
        <begin position="1"/>
        <end position="22"/>
    </location>
</feature>
<dbReference type="RefSeq" id="XP_055889400.1">
    <property type="nucleotide sequence ID" value="XM_056033425.1"/>
</dbReference>
<keyword evidence="2" id="KW-0732">Signal</keyword>
<keyword evidence="1" id="KW-0472">Membrane</keyword>
<keyword evidence="1" id="KW-0812">Transmembrane</keyword>
<feature type="chain" id="PRO_5040933252" evidence="2">
    <location>
        <begin position="23"/>
        <end position="230"/>
    </location>
</feature>
<accession>A0A9W3AQC7</accession>
<keyword evidence="3" id="KW-1185">Reference proteome</keyword>
<evidence type="ECO:0000256" key="1">
    <source>
        <dbReference type="SAM" id="Phobius"/>
    </source>
</evidence>
<evidence type="ECO:0000313" key="3">
    <source>
        <dbReference type="Proteomes" id="UP001165740"/>
    </source>
</evidence>
<proteinExistence type="predicted"/>
<reference evidence="4" key="1">
    <citation type="submission" date="2025-08" db="UniProtKB">
        <authorList>
            <consortium name="RefSeq"/>
        </authorList>
    </citation>
    <scope>IDENTIFICATION</scope>
</reference>
<dbReference type="GeneID" id="106060621"/>
<dbReference type="OrthoDB" id="10330990at2759"/>
<gene>
    <name evidence="4" type="primary">LOC106060621</name>
</gene>
<dbReference type="AlphaFoldDB" id="A0A9W3AQC7"/>
<protein>
    <submittedName>
        <fullName evidence="4">Uncharacterized protein LOC106060621 isoform X1</fullName>
    </submittedName>
</protein>
<evidence type="ECO:0000313" key="4">
    <source>
        <dbReference type="RefSeq" id="XP_055889400.1"/>
    </source>
</evidence>
<dbReference type="Proteomes" id="UP001165740">
    <property type="component" value="Chromosome 6"/>
</dbReference>
<organism evidence="3 4">
    <name type="scientific">Biomphalaria glabrata</name>
    <name type="common">Bloodfluke planorb</name>
    <name type="synonym">Freshwater snail</name>
    <dbReference type="NCBI Taxonomy" id="6526"/>
    <lineage>
        <taxon>Eukaryota</taxon>
        <taxon>Metazoa</taxon>
        <taxon>Spiralia</taxon>
        <taxon>Lophotrochozoa</taxon>
        <taxon>Mollusca</taxon>
        <taxon>Gastropoda</taxon>
        <taxon>Heterobranchia</taxon>
        <taxon>Euthyneura</taxon>
        <taxon>Panpulmonata</taxon>
        <taxon>Hygrophila</taxon>
        <taxon>Lymnaeoidea</taxon>
        <taxon>Planorbidae</taxon>
        <taxon>Biomphalaria</taxon>
    </lineage>
</organism>
<name>A0A9W3AQC7_BIOGL</name>
<keyword evidence="1" id="KW-1133">Transmembrane helix</keyword>
<sequence length="230" mass="25509">MPEHCLWFSAIITSAVLVQANAIGVTTSWIKDTMDKTTTTLQCSWMVESGESPGMLFFSPNDRIEQVYFYCAINTGPPYRCLRGTLAQSRHYINSSLEGSVAMMIENLQYSDNTTSYFCLVRETSKPLIITHALLTINDEGTTTIPAVTTIIMSTRSTVLLPSTEANPPETDTGTSDFVTELKIAMPFILPPMIIAIFIVAIVLTVRGQGLQSKEQRHQSKRSRSSEEEV</sequence>
<feature type="transmembrane region" description="Helical" evidence="1">
    <location>
        <begin position="184"/>
        <end position="206"/>
    </location>
</feature>
<evidence type="ECO:0000256" key="2">
    <source>
        <dbReference type="SAM" id="SignalP"/>
    </source>
</evidence>